<protein>
    <submittedName>
        <fullName evidence="8">Molecular chaperone DnaJ</fullName>
    </submittedName>
</protein>
<dbReference type="SMART" id="SM00271">
    <property type="entry name" value="DnaJ"/>
    <property type="match status" value="1"/>
</dbReference>
<organism evidence="8 9">
    <name type="scientific">Pseudoroseomonas ludipueritiae</name>
    <dbReference type="NCBI Taxonomy" id="198093"/>
    <lineage>
        <taxon>Bacteria</taxon>
        <taxon>Pseudomonadati</taxon>
        <taxon>Pseudomonadota</taxon>
        <taxon>Alphaproteobacteria</taxon>
        <taxon>Acetobacterales</taxon>
        <taxon>Acetobacteraceae</taxon>
        <taxon>Pseudoroseomonas</taxon>
    </lineage>
</organism>
<dbReference type="Proteomes" id="UP000603940">
    <property type="component" value="Unassembled WGS sequence"/>
</dbReference>
<evidence type="ECO:0000313" key="8">
    <source>
        <dbReference type="EMBL" id="MBC9177970.1"/>
    </source>
</evidence>
<dbReference type="SUPFAM" id="SSF46565">
    <property type="entry name" value="Chaperone J-domain"/>
    <property type="match status" value="1"/>
</dbReference>
<reference evidence="8 9" key="1">
    <citation type="journal article" date="2009" name="Int. J. Syst. Evol. Microbiol.">
        <title>Transfer of Teichococcus ludipueritiae and Muricoccus roseus to the genus Roseomonas, as Roseomonas ludipueritiae comb. nov. and Roseomonas rosea comb. nov., respectively, and emended description of the genus Roseomonas.</title>
        <authorList>
            <person name="Sanchez-Porro C."/>
            <person name="Gallego V."/>
            <person name="Busse H.J."/>
            <person name="Kampfer P."/>
            <person name="Ventosa A."/>
        </authorList>
    </citation>
    <scope>NUCLEOTIDE SEQUENCE [LARGE SCALE GENOMIC DNA]</scope>
    <source>
        <strain evidence="8 9">DSM 14915</strain>
    </source>
</reference>
<keyword evidence="9" id="KW-1185">Reference proteome</keyword>
<evidence type="ECO:0000256" key="1">
    <source>
        <dbReference type="ARBA" id="ARBA00004167"/>
    </source>
</evidence>
<keyword evidence="2 6" id="KW-0812">Transmembrane</keyword>
<evidence type="ECO:0000256" key="3">
    <source>
        <dbReference type="ARBA" id="ARBA00022989"/>
    </source>
</evidence>
<proteinExistence type="inferred from homology"/>
<dbReference type="CDD" id="cd06257">
    <property type="entry name" value="DnaJ"/>
    <property type="match status" value="1"/>
</dbReference>
<keyword evidence="4 6" id="KW-0472">Membrane</keyword>
<dbReference type="Gene3D" id="1.10.287.110">
    <property type="entry name" value="DnaJ domain"/>
    <property type="match status" value="1"/>
</dbReference>
<accession>A0ABR7R838</accession>
<gene>
    <name evidence="8" type="ORF">IBL25_13575</name>
</gene>
<dbReference type="EMBL" id="JACTUZ010000056">
    <property type="protein sequence ID" value="MBC9177970.1"/>
    <property type="molecule type" value="Genomic_DNA"/>
</dbReference>
<evidence type="ECO:0000256" key="4">
    <source>
        <dbReference type="ARBA" id="ARBA00023136"/>
    </source>
</evidence>
<keyword evidence="3 6" id="KW-1133">Transmembrane helix</keyword>
<evidence type="ECO:0000313" key="9">
    <source>
        <dbReference type="Proteomes" id="UP000603940"/>
    </source>
</evidence>
<evidence type="ECO:0000259" key="7">
    <source>
        <dbReference type="PROSITE" id="PS50076"/>
    </source>
</evidence>
<sequence length="226" mass="24434">MIWLAGAIGALLLAWLLLRALATASVAQVKRGVLWFLAGMLLAGVAVLLLTRRLPQALGLLLPLMPLLLPAVRRWLARRRFGATPPDQGVSTLETATLAMRLDQASGTLSGRVRAGPFAGRELGEMALEDCLALLAQCHVEDPESVPLLEAWLDRTAPGWRQASSGAGMDRAEALALLELAEGATPEQIRAAHRRLMRQAHPDRGGDSRRAARLNQARDLLLKSQQ</sequence>
<evidence type="ECO:0000256" key="6">
    <source>
        <dbReference type="SAM" id="Phobius"/>
    </source>
</evidence>
<dbReference type="PROSITE" id="PS50076">
    <property type="entry name" value="DNAJ_2"/>
    <property type="match status" value="1"/>
</dbReference>
<evidence type="ECO:0000256" key="5">
    <source>
        <dbReference type="ARBA" id="ARBA00038105"/>
    </source>
</evidence>
<feature type="transmembrane region" description="Helical" evidence="6">
    <location>
        <begin position="32"/>
        <end position="50"/>
    </location>
</feature>
<name>A0ABR7R838_9PROT</name>
<comment type="caution">
    <text evidence="8">The sequence shown here is derived from an EMBL/GenBank/DDBJ whole genome shotgun (WGS) entry which is preliminary data.</text>
</comment>
<dbReference type="InterPro" id="IPR001623">
    <property type="entry name" value="DnaJ_domain"/>
</dbReference>
<dbReference type="RefSeq" id="WP_187779081.1">
    <property type="nucleotide sequence ID" value="NZ_JACTUZ010000056.1"/>
</dbReference>
<dbReference type="PANTHER" id="PTHR12763:SF28">
    <property type="entry name" value="GEO10507P1-RELATED"/>
    <property type="match status" value="1"/>
</dbReference>
<evidence type="ECO:0000256" key="2">
    <source>
        <dbReference type="ARBA" id="ARBA00022692"/>
    </source>
</evidence>
<comment type="subcellular location">
    <subcellularLocation>
        <location evidence="1">Membrane</location>
        <topology evidence="1">Single-pass membrane protein</topology>
    </subcellularLocation>
</comment>
<dbReference type="InterPro" id="IPR036869">
    <property type="entry name" value="J_dom_sf"/>
</dbReference>
<comment type="similarity">
    <text evidence="5">Belongs to the TIM14 family.</text>
</comment>
<dbReference type="PANTHER" id="PTHR12763">
    <property type="match status" value="1"/>
</dbReference>
<feature type="domain" description="J" evidence="7">
    <location>
        <begin position="173"/>
        <end position="226"/>
    </location>
</feature>